<evidence type="ECO:0000259" key="9">
    <source>
        <dbReference type="PROSITE" id="PS50109"/>
    </source>
</evidence>
<dbReference type="InterPro" id="IPR004358">
    <property type="entry name" value="Sig_transdc_His_kin-like_C"/>
</dbReference>
<accession>D9QSF0</accession>
<dbReference type="KEGG" id="aar:Acear_1910"/>
<dbReference type="eggNOG" id="COG2205">
    <property type="taxonomic scope" value="Bacteria"/>
</dbReference>
<keyword evidence="5" id="KW-0547">Nucleotide-binding</keyword>
<dbReference type="PRINTS" id="PR00344">
    <property type="entry name" value="BCTRLSENSOR"/>
</dbReference>
<dbReference type="AlphaFoldDB" id="D9QSF0"/>
<dbReference type="InterPro" id="IPR036097">
    <property type="entry name" value="HisK_dim/P_sf"/>
</dbReference>
<evidence type="ECO:0000256" key="8">
    <source>
        <dbReference type="ARBA" id="ARBA00023012"/>
    </source>
</evidence>
<evidence type="ECO:0000313" key="10">
    <source>
        <dbReference type="EMBL" id="ADL13413.1"/>
    </source>
</evidence>
<evidence type="ECO:0000256" key="1">
    <source>
        <dbReference type="ARBA" id="ARBA00000085"/>
    </source>
</evidence>
<keyword evidence="7" id="KW-0067">ATP-binding</keyword>
<keyword evidence="4" id="KW-0808">Transferase</keyword>
<keyword evidence="6 10" id="KW-0418">Kinase</keyword>
<dbReference type="InterPro" id="IPR003661">
    <property type="entry name" value="HisK_dim/P_dom"/>
</dbReference>
<dbReference type="SUPFAM" id="SSF55874">
    <property type="entry name" value="ATPase domain of HSP90 chaperone/DNA topoisomerase II/histidine kinase"/>
    <property type="match status" value="1"/>
</dbReference>
<dbReference type="HOGENOM" id="CLU_000445_89_3_9"/>
<dbReference type="GO" id="GO:0000155">
    <property type="term" value="F:phosphorelay sensor kinase activity"/>
    <property type="evidence" value="ECO:0007669"/>
    <property type="project" value="InterPro"/>
</dbReference>
<feature type="domain" description="Histidine kinase" evidence="9">
    <location>
        <begin position="3"/>
        <end position="225"/>
    </location>
</feature>
<dbReference type="SUPFAM" id="SSF47384">
    <property type="entry name" value="Homodimeric domain of signal transducing histidine kinase"/>
    <property type="match status" value="1"/>
</dbReference>
<keyword evidence="11" id="KW-1185">Reference proteome</keyword>
<dbReference type="InterPro" id="IPR003594">
    <property type="entry name" value="HATPase_dom"/>
</dbReference>
<evidence type="ECO:0000256" key="4">
    <source>
        <dbReference type="ARBA" id="ARBA00022679"/>
    </source>
</evidence>
<reference evidence="10 11" key="1">
    <citation type="journal article" date="2010" name="Stand. Genomic Sci.">
        <title>Complete genome sequence of Acetohalobium arabaticum type strain (Z-7288).</title>
        <authorList>
            <person name="Sikorski J."/>
            <person name="Lapidus A."/>
            <person name="Chertkov O."/>
            <person name="Lucas S."/>
            <person name="Copeland A."/>
            <person name="Glavina Del Rio T."/>
            <person name="Nolan M."/>
            <person name="Tice H."/>
            <person name="Cheng J.F."/>
            <person name="Han C."/>
            <person name="Brambilla E."/>
            <person name="Pitluck S."/>
            <person name="Liolios K."/>
            <person name="Ivanova N."/>
            <person name="Mavromatis K."/>
            <person name="Mikhailova N."/>
            <person name="Pati A."/>
            <person name="Bruce D."/>
            <person name="Detter C."/>
            <person name="Tapia R."/>
            <person name="Goodwin L."/>
            <person name="Chen A."/>
            <person name="Palaniappan K."/>
            <person name="Land M."/>
            <person name="Hauser L."/>
            <person name="Chang Y.J."/>
            <person name="Jeffries C.D."/>
            <person name="Rohde M."/>
            <person name="Goker M."/>
            <person name="Spring S."/>
            <person name="Woyke T."/>
            <person name="Bristow J."/>
            <person name="Eisen J.A."/>
            <person name="Markowitz V."/>
            <person name="Hugenholtz P."/>
            <person name="Kyrpides N.C."/>
            <person name="Klenk H.P."/>
        </authorList>
    </citation>
    <scope>NUCLEOTIDE SEQUENCE [LARGE SCALE GENOMIC DNA]</scope>
    <source>
        <strain evidence="11">ATCC 49924 / DSM 5501 / Z-7288</strain>
    </source>
</reference>
<dbReference type="Proteomes" id="UP000001661">
    <property type="component" value="Chromosome"/>
</dbReference>
<dbReference type="CDD" id="cd00082">
    <property type="entry name" value="HisKA"/>
    <property type="match status" value="1"/>
</dbReference>
<keyword evidence="3" id="KW-0597">Phosphoprotein</keyword>
<dbReference type="EC" id="2.7.13.3" evidence="2"/>
<dbReference type="InterPro" id="IPR050736">
    <property type="entry name" value="Sensor_HK_Regulatory"/>
</dbReference>
<dbReference type="RefSeq" id="WP_013278858.1">
    <property type="nucleotide sequence ID" value="NC_014378.1"/>
</dbReference>
<proteinExistence type="predicted"/>
<dbReference type="PROSITE" id="PS50109">
    <property type="entry name" value="HIS_KIN"/>
    <property type="match status" value="1"/>
</dbReference>
<dbReference type="GO" id="GO:0005524">
    <property type="term" value="F:ATP binding"/>
    <property type="evidence" value="ECO:0007669"/>
    <property type="project" value="UniProtKB-KW"/>
</dbReference>
<dbReference type="Gene3D" id="1.10.287.130">
    <property type="match status" value="1"/>
</dbReference>
<dbReference type="FunFam" id="3.30.565.10:FF:000037">
    <property type="entry name" value="Hybrid sensor histidine kinase/response regulator"/>
    <property type="match status" value="1"/>
</dbReference>
<organism evidence="10 11">
    <name type="scientific">Acetohalobium arabaticum (strain ATCC 49924 / DSM 5501 / Z-7288)</name>
    <dbReference type="NCBI Taxonomy" id="574087"/>
    <lineage>
        <taxon>Bacteria</taxon>
        <taxon>Bacillati</taxon>
        <taxon>Bacillota</taxon>
        <taxon>Clostridia</taxon>
        <taxon>Halanaerobiales</taxon>
        <taxon>Halobacteroidaceae</taxon>
        <taxon>Acetohalobium</taxon>
    </lineage>
</organism>
<dbReference type="EMBL" id="CP002105">
    <property type="protein sequence ID" value="ADL13413.1"/>
    <property type="molecule type" value="Genomic_DNA"/>
</dbReference>
<evidence type="ECO:0000256" key="6">
    <source>
        <dbReference type="ARBA" id="ARBA00022777"/>
    </source>
</evidence>
<protein>
    <recommendedName>
        <fullName evidence="2">histidine kinase</fullName>
        <ecNumber evidence="2">2.7.13.3</ecNumber>
    </recommendedName>
</protein>
<sequence>MGSLLFVLKTPLNLIFSALQMLNSAQKNKSKEGNEKIERYTNIIEQNSQRLLRLVNNIVDITKIEAGSFTLNLQNYDIVKLIKSITYSVREYIEHKNKILEFNTDSEHKVIACDAVNIERIMLNLLSNAVKFTDEGDKITVSLDDKEDSILISIKDTGIGIEEEKQEIIFQQFGQANKSFDRNNEGSGIGLSIVKSLVELHDGEIRLNSEYSAGSEFIIELPAKKISEKDNSTANSNKHQTQNLTNKINIEFSDIYEL</sequence>
<dbReference type="Pfam" id="PF02518">
    <property type="entry name" value="HATPase_c"/>
    <property type="match status" value="1"/>
</dbReference>
<dbReference type="CDD" id="cd16922">
    <property type="entry name" value="HATPase_EvgS-ArcB-TorS-like"/>
    <property type="match status" value="1"/>
</dbReference>
<dbReference type="Gene3D" id="3.30.565.10">
    <property type="entry name" value="Histidine kinase-like ATPase, C-terminal domain"/>
    <property type="match status" value="1"/>
</dbReference>
<dbReference type="Pfam" id="PF00512">
    <property type="entry name" value="HisKA"/>
    <property type="match status" value="1"/>
</dbReference>
<dbReference type="PANTHER" id="PTHR43711:SF26">
    <property type="entry name" value="SENSOR HISTIDINE KINASE RCSC"/>
    <property type="match status" value="1"/>
</dbReference>
<comment type="catalytic activity">
    <reaction evidence="1">
        <text>ATP + protein L-histidine = ADP + protein N-phospho-L-histidine.</text>
        <dbReference type="EC" id="2.7.13.3"/>
    </reaction>
</comment>
<keyword evidence="8" id="KW-0902">Two-component regulatory system</keyword>
<dbReference type="InterPro" id="IPR036890">
    <property type="entry name" value="HATPase_C_sf"/>
</dbReference>
<dbReference type="PANTHER" id="PTHR43711">
    <property type="entry name" value="TWO-COMPONENT HISTIDINE KINASE"/>
    <property type="match status" value="1"/>
</dbReference>
<gene>
    <name evidence="10" type="ordered locus">Acear_1910</name>
</gene>
<name>D9QSF0_ACEAZ</name>
<evidence type="ECO:0000256" key="2">
    <source>
        <dbReference type="ARBA" id="ARBA00012438"/>
    </source>
</evidence>
<evidence type="ECO:0000256" key="5">
    <source>
        <dbReference type="ARBA" id="ARBA00022741"/>
    </source>
</evidence>
<dbReference type="SMART" id="SM00387">
    <property type="entry name" value="HATPase_c"/>
    <property type="match status" value="1"/>
</dbReference>
<evidence type="ECO:0000313" key="11">
    <source>
        <dbReference type="Proteomes" id="UP000001661"/>
    </source>
</evidence>
<dbReference type="STRING" id="574087.Acear_1910"/>
<evidence type="ECO:0000256" key="3">
    <source>
        <dbReference type="ARBA" id="ARBA00022553"/>
    </source>
</evidence>
<evidence type="ECO:0000256" key="7">
    <source>
        <dbReference type="ARBA" id="ARBA00022840"/>
    </source>
</evidence>
<dbReference type="InterPro" id="IPR005467">
    <property type="entry name" value="His_kinase_dom"/>
</dbReference>